<dbReference type="Proteomes" id="UP000660021">
    <property type="component" value="Unassembled WGS sequence"/>
</dbReference>
<feature type="transmembrane region" description="Helical" evidence="1">
    <location>
        <begin position="180"/>
        <end position="199"/>
    </location>
</feature>
<dbReference type="InterPro" id="IPR038750">
    <property type="entry name" value="YczE/YyaS-like"/>
</dbReference>
<reference evidence="2 3" key="1">
    <citation type="submission" date="2020-08" db="EMBL/GenBank/DDBJ databases">
        <title>Genome public.</title>
        <authorList>
            <person name="Liu C."/>
            <person name="Sun Q."/>
        </authorList>
    </citation>
    <scope>NUCLEOTIDE SEQUENCE [LARGE SCALE GENOMIC DNA]</scope>
    <source>
        <strain evidence="2 3">New-38</strain>
    </source>
</reference>
<feature type="transmembrane region" description="Helical" evidence="1">
    <location>
        <begin position="80"/>
        <end position="97"/>
    </location>
</feature>
<dbReference type="Pfam" id="PF19700">
    <property type="entry name" value="DUF6198"/>
    <property type="match status" value="1"/>
</dbReference>
<evidence type="ECO:0000313" key="2">
    <source>
        <dbReference type="EMBL" id="MBC5729913.1"/>
    </source>
</evidence>
<protein>
    <submittedName>
        <fullName evidence="2">YitT family protein</fullName>
    </submittedName>
</protein>
<feature type="transmembrane region" description="Helical" evidence="1">
    <location>
        <begin position="103"/>
        <end position="125"/>
    </location>
</feature>
<keyword evidence="1" id="KW-0472">Membrane</keyword>
<proteinExistence type="predicted"/>
<dbReference type="EMBL" id="JACOPR010000002">
    <property type="protein sequence ID" value="MBC5729913.1"/>
    <property type="molecule type" value="Genomic_DNA"/>
</dbReference>
<dbReference type="PANTHER" id="PTHR40078">
    <property type="entry name" value="INTEGRAL MEMBRANE PROTEIN-RELATED"/>
    <property type="match status" value="1"/>
</dbReference>
<accession>A0ABR7HQX2</accession>
<keyword evidence="1" id="KW-1133">Transmembrane helix</keyword>
<keyword evidence="3" id="KW-1185">Reference proteome</keyword>
<name>A0ABR7HQX2_9FIRM</name>
<dbReference type="RefSeq" id="WP_101692261.1">
    <property type="nucleotide sequence ID" value="NZ_JACOPR010000002.1"/>
</dbReference>
<evidence type="ECO:0000313" key="3">
    <source>
        <dbReference type="Proteomes" id="UP000660021"/>
    </source>
</evidence>
<keyword evidence="1" id="KW-0812">Transmembrane</keyword>
<dbReference type="PANTHER" id="PTHR40078:SF1">
    <property type="entry name" value="INTEGRAL MEMBRANE PROTEIN"/>
    <property type="match status" value="1"/>
</dbReference>
<sequence>MEKLKRYLIFLLGLFLSSLGVSLITRADLGTSPISSIPYVLSLSLPWTLGTFTVVFSLLLILLQLLILRRNFQLEHLLQIPISMAFGAFIDLTMALLDLSLPAWYPIHAALLLVGCVVLGFGVYLEVLANVAMLPGESFVRAVSTTWNTNFGNTKVAFDVSMTVIAALLSLLLSRRLDGVREGTILAALLVGLIARFFGRLLSFLPERLFPCTAPEQASV</sequence>
<organism evidence="2 3">
    <name type="scientific">Pseudoflavonifractor hominis</name>
    <dbReference type="NCBI Taxonomy" id="2763059"/>
    <lineage>
        <taxon>Bacteria</taxon>
        <taxon>Bacillati</taxon>
        <taxon>Bacillota</taxon>
        <taxon>Clostridia</taxon>
        <taxon>Eubacteriales</taxon>
        <taxon>Oscillospiraceae</taxon>
        <taxon>Pseudoflavonifractor</taxon>
    </lineage>
</organism>
<feature type="transmembrane region" description="Helical" evidence="1">
    <location>
        <begin position="43"/>
        <end position="68"/>
    </location>
</feature>
<evidence type="ECO:0000256" key="1">
    <source>
        <dbReference type="SAM" id="Phobius"/>
    </source>
</evidence>
<gene>
    <name evidence="2" type="ORF">H8S34_03580</name>
</gene>
<feature type="transmembrane region" description="Helical" evidence="1">
    <location>
        <begin position="156"/>
        <end position="174"/>
    </location>
</feature>
<comment type="caution">
    <text evidence="2">The sequence shown here is derived from an EMBL/GenBank/DDBJ whole genome shotgun (WGS) entry which is preliminary data.</text>
</comment>